<name>A0AAP0LAJ1_9MAGN</name>
<dbReference type="Gene3D" id="2.60.40.420">
    <property type="entry name" value="Cupredoxins - blue copper proteins"/>
    <property type="match status" value="1"/>
</dbReference>
<dbReference type="EMBL" id="JBBNAG010000001">
    <property type="protein sequence ID" value="KAK9167436.1"/>
    <property type="molecule type" value="Genomic_DNA"/>
</dbReference>
<protein>
    <recommendedName>
        <fullName evidence="1">Plastocyanin-like domain-containing protein</fullName>
    </recommendedName>
</protein>
<sequence length="152" mass="16465">MWQLLGNTYLIRIINAALNNQLFFKLVGHRFTVVTIDAAYTNPYKTDVLVLARGQTTDVLINTNQPLGNYYMATNTYSTSAAPFNDTVTTTLLHYATAAPQVPPLLNITDTPATAAPQVPPLLSVTDTPTAHRLSTSLSGLTTSPFWSPPNG</sequence>
<accession>A0AAP0LAJ1</accession>
<reference evidence="2 3" key="1">
    <citation type="submission" date="2024-01" db="EMBL/GenBank/DDBJ databases">
        <title>Genome assemblies of Stephania.</title>
        <authorList>
            <person name="Yang L."/>
        </authorList>
    </citation>
    <scope>NUCLEOTIDE SEQUENCE [LARGE SCALE GENOMIC DNA]</scope>
    <source>
        <strain evidence="2">JXDWG</strain>
        <tissue evidence="2">Leaf</tissue>
    </source>
</reference>
<gene>
    <name evidence="2" type="ORF">Scep_002627</name>
</gene>
<organism evidence="2 3">
    <name type="scientific">Stephania cephalantha</name>
    <dbReference type="NCBI Taxonomy" id="152367"/>
    <lineage>
        <taxon>Eukaryota</taxon>
        <taxon>Viridiplantae</taxon>
        <taxon>Streptophyta</taxon>
        <taxon>Embryophyta</taxon>
        <taxon>Tracheophyta</taxon>
        <taxon>Spermatophyta</taxon>
        <taxon>Magnoliopsida</taxon>
        <taxon>Ranunculales</taxon>
        <taxon>Menispermaceae</taxon>
        <taxon>Menispermoideae</taxon>
        <taxon>Cissampelideae</taxon>
        <taxon>Stephania</taxon>
    </lineage>
</organism>
<comment type="caution">
    <text evidence="2">The sequence shown here is derived from an EMBL/GenBank/DDBJ whole genome shotgun (WGS) entry which is preliminary data.</text>
</comment>
<dbReference type="InterPro" id="IPR045087">
    <property type="entry name" value="Cu-oxidase_fam"/>
</dbReference>
<evidence type="ECO:0000259" key="1">
    <source>
        <dbReference type="Pfam" id="PF00394"/>
    </source>
</evidence>
<evidence type="ECO:0000313" key="3">
    <source>
        <dbReference type="Proteomes" id="UP001419268"/>
    </source>
</evidence>
<dbReference type="SUPFAM" id="SSF49503">
    <property type="entry name" value="Cupredoxins"/>
    <property type="match status" value="1"/>
</dbReference>
<evidence type="ECO:0000313" key="2">
    <source>
        <dbReference type="EMBL" id="KAK9167436.1"/>
    </source>
</evidence>
<proteinExistence type="predicted"/>
<feature type="domain" description="Plastocyanin-like" evidence="1">
    <location>
        <begin position="6"/>
        <end position="97"/>
    </location>
</feature>
<dbReference type="Proteomes" id="UP001419268">
    <property type="component" value="Unassembled WGS sequence"/>
</dbReference>
<dbReference type="PANTHER" id="PTHR11709:SF9">
    <property type="entry name" value="LACCASE-7"/>
    <property type="match status" value="1"/>
</dbReference>
<dbReference type="AlphaFoldDB" id="A0AAP0LAJ1"/>
<keyword evidence="3" id="KW-1185">Reference proteome</keyword>
<dbReference type="InterPro" id="IPR001117">
    <property type="entry name" value="Cu-oxidase_2nd"/>
</dbReference>
<dbReference type="Pfam" id="PF00394">
    <property type="entry name" value="Cu-oxidase"/>
    <property type="match status" value="1"/>
</dbReference>
<dbReference type="PANTHER" id="PTHR11709">
    <property type="entry name" value="MULTI-COPPER OXIDASE"/>
    <property type="match status" value="1"/>
</dbReference>
<dbReference type="InterPro" id="IPR008972">
    <property type="entry name" value="Cupredoxin"/>
</dbReference>
<dbReference type="GO" id="GO:0016491">
    <property type="term" value="F:oxidoreductase activity"/>
    <property type="evidence" value="ECO:0007669"/>
    <property type="project" value="TreeGrafter"/>
</dbReference>